<dbReference type="InterPro" id="IPR014710">
    <property type="entry name" value="RmlC-like_jellyroll"/>
</dbReference>
<dbReference type="AlphaFoldDB" id="D3PVI4"/>
<dbReference type="Proteomes" id="UP000000844">
    <property type="component" value="Chromosome"/>
</dbReference>
<evidence type="ECO:0000259" key="1">
    <source>
        <dbReference type="PROSITE" id="PS50042"/>
    </source>
</evidence>
<dbReference type="SMART" id="SM00100">
    <property type="entry name" value="cNMP"/>
    <property type="match status" value="1"/>
</dbReference>
<accession>D3PVI4</accession>
<gene>
    <name evidence="2" type="ordered locus">Snas_3434</name>
</gene>
<dbReference type="InterPro" id="IPR000595">
    <property type="entry name" value="cNMP-bd_dom"/>
</dbReference>
<protein>
    <submittedName>
        <fullName evidence="2">Putative transcriptional regulator, Crp/Fnr family</fullName>
    </submittedName>
</protein>
<dbReference type="InterPro" id="IPR018490">
    <property type="entry name" value="cNMP-bd_dom_sf"/>
</dbReference>
<dbReference type="KEGG" id="sna:Snas_3434"/>
<dbReference type="STRING" id="446470.Snas_3434"/>
<feature type="domain" description="Cyclic nucleotide-binding" evidence="1">
    <location>
        <begin position="13"/>
        <end position="82"/>
    </location>
</feature>
<sequence length="160" mass="18159">METAYDLLRGHPFTGDLPKEQLTRLSMCAHRAMFHSGARIFRENTPADRFWLIRQGHVVLDYESPGKRTQEIETLEPGSVLGWSWMAPPFTWHFGAVAEDDVFAVEFNAAEVRRLCTADPELGYELARRFAQVVADRLQATRRRLIEATGESTRTPPGPS</sequence>
<keyword evidence="3" id="KW-1185">Reference proteome</keyword>
<dbReference type="HOGENOM" id="CLU_075053_15_1_11"/>
<dbReference type="SUPFAM" id="SSF51206">
    <property type="entry name" value="cAMP-binding domain-like"/>
    <property type="match status" value="1"/>
</dbReference>
<dbReference type="RefSeq" id="WP_013018669.1">
    <property type="nucleotide sequence ID" value="NC_013947.1"/>
</dbReference>
<dbReference type="eggNOG" id="COG0664">
    <property type="taxonomic scope" value="Bacteria"/>
</dbReference>
<dbReference type="Pfam" id="PF00027">
    <property type="entry name" value="cNMP_binding"/>
    <property type="match status" value="1"/>
</dbReference>
<evidence type="ECO:0000313" key="3">
    <source>
        <dbReference type="Proteomes" id="UP000000844"/>
    </source>
</evidence>
<dbReference type="EMBL" id="CP001778">
    <property type="protein sequence ID" value="ADD43098.1"/>
    <property type="molecule type" value="Genomic_DNA"/>
</dbReference>
<name>D3PVI4_STANL</name>
<dbReference type="Gene3D" id="2.60.120.10">
    <property type="entry name" value="Jelly Rolls"/>
    <property type="match status" value="1"/>
</dbReference>
<proteinExistence type="predicted"/>
<dbReference type="OrthoDB" id="156829at2"/>
<evidence type="ECO:0000313" key="2">
    <source>
        <dbReference type="EMBL" id="ADD43098.1"/>
    </source>
</evidence>
<dbReference type="CDD" id="cd00038">
    <property type="entry name" value="CAP_ED"/>
    <property type="match status" value="1"/>
</dbReference>
<reference evidence="2 3" key="1">
    <citation type="journal article" date="2009" name="Stand. Genomic Sci.">
        <title>Complete genome sequence of Stackebrandtia nassauensis type strain (LLR-40K-21).</title>
        <authorList>
            <person name="Munk C."/>
            <person name="Lapidus A."/>
            <person name="Copeland A."/>
            <person name="Jando M."/>
            <person name="Mayilraj S."/>
            <person name="Glavina Del Rio T."/>
            <person name="Nolan M."/>
            <person name="Chen F."/>
            <person name="Lucas S."/>
            <person name="Tice H."/>
            <person name="Cheng J.F."/>
            <person name="Han C."/>
            <person name="Detter J.C."/>
            <person name="Bruce D."/>
            <person name="Goodwin L."/>
            <person name="Chain P."/>
            <person name="Pitluck S."/>
            <person name="Goker M."/>
            <person name="Ovchinikova G."/>
            <person name="Pati A."/>
            <person name="Ivanova N."/>
            <person name="Mavromatis K."/>
            <person name="Chen A."/>
            <person name="Palaniappan K."/>
            <person name="Land M."/>
            <person name="Hauser L."/>
            <person name="Chang Y.J."/>
            <person name="Jeffries C.D."/>
            <person name="Bristow J."/>
            <person name="Eisen J.A."/>
            <person name="Markowitz V."/>
            <person name="Hugenholtz P."/>
            <person name="Kyrpides N.C."/>
            <person name="Klenk H.P."/>
        </authorList>
    </citation>
    <scope>NUCLEOTIDE SEQUENCE [LARGE SCALE GENOMIC DNA]</scope>
    <source>
        <strain evidence="3">DSM 44728 / CIP 108903 / NRRL B-16338 / NBRC 102104 / LLR-40K-21</strain>
    </source>
</reference>
<dbReference type="PROSITE" id="PS50042">
    <property type="entry name" value="CNMP_BINDING_3"/>
    <property type="match status" value="1"/>
</dbReference>
<organism evidence="2 3">
    <name type="scientific">Stackebrandtia nassauensis (strain DSM 44728 / CIP 108903 / NRRL B-16338 / NBRC 102104 / LLR-40K-21)</name>
    <dbReference type="NCBI Taxonomy" id="446470"/>
    <lineage>
        <taxon>Bacteria</taxon>
        <taxon>Bacillati</taxon>
        <taxon>Actinomycetota</taxon>
        <taxon>Actinomycetes</taxon>
        <taxon>Glycomycetales</taxon>
        <taxon>Glycomycetaceae</taxon>
        <taxon>Stackebrandtia</taxon>
    </lineage>
</organism>